<feature type="transmembrane region" description="Helical" evidence="1">
    <location>
        <begin position="149"/>
        <end position="168"/>
    </location>
</feature>
<keyword evidence="1" id="KW-0472">Membrane</keyword>
<feature type="transmembrane region" description="Helical" evidence="1">
    <location>
        <begin position="199"/>
        <end position="217"/>
    </location>
</feature>
<keyword evidence="1" id="KW-0812">Transmembrane</keyword>
<protein>
    <submittedName>
        <fullName evidence="2">Uncharacterized protein</fullName>
    </submittedName>
</protein>
<feature type="transmembrane region" description="Helical" evidence="1">
    <location>
        <begin position="7"/>
        <end position="29"/>
    </location>
</feature>
<dbReference type="AlphaFoldDB" id="A0A7S3PJ83"/>
<evidence type="ECO:0000256" key="1">
    <source>
        <dbReference type="SAM" id="Phobius"/>
    </source>
</evidence>
<organism evidence="2">
    <name type="scientific">Aplanochytrium stocchinoi</name>
    <dbReference type="NCBI Taxonomy" id="215587"/>
    <lineage>
        <taxon>Eukaryota</taxon>
        <taxon>Sar</taxon>
        <taxon>Stramenopiles</taxon>
        <taxon>Bigyra</taxon>
        <taxon>Labyrinthulomycetes</taxon>
        <taxon>Thraustochytrida</taxon>
        <taxon>Thraustochytriidae</taxon>
        <taxon>Aplanochytrium</taxon>
    </lineage>
</organism>
<feature type="transmembrane region" description="Helical" evidence="1">
    <location>
        <begin position="229"/>
        <end position="249"/>
    </location>
</feature>
<name>A0A7S3PJ83_9STRA</name>
<feature type="transmembrane region" description="Helical" evidence="1">
    <location>
        <begin position="119"/>
        <end position="137"/>
    </location>
</feature>
<reference evidence="2" key="1">
    <citation type="submission" date="2021-01" db="EMBL/GenBank/DDBJ databases">
        <authorList>
            <person name="Corre E."/>
            <person name="Pelletier E."/>
            <person name="Niang G."/>
            <person name="Scheremetjew M."/>
            <person name="Finn R."/>
            <person name="Kale V."/>
            <person name="Holt S."/>
            <person name="Cochrane G."/>
            <person name="Meng A."/>
            <person name="Brown T."/>
            <person name="Cohen L."/>
        </authorList>
    </citation>
    <scope>NUCLEOTIDE SEQUENCE</scope>
    <source>
        <strain evidence="2">GSBS06</strain>
    </source>
</reference>
<accession>A0A7S3PJ83</accession>
<feature type="transmembrane region" description="Helical" evidence="1">
    <location>
        <begin position="35"/>
        <end position="55"/>
    </location>
</feature>
<dbReference type="EMBL" id="HBIN01014817">
    <property type="protein sequence ID" value="CAE0441094.1"/>
    <property type="molecule type" value="Transcribed_RNA"/>
</dbReference>
<gene>
    <name evidence="2" type="ORF">ASTO00021_LOCUS11236</name>
</gene>
<keyword evidence="1" id="KW-1133">Transmembrane helix</keyword>
<sequence length="271" mass="31028">MGDLAQICVILTNLALLPAIGYACWVVAIKKDYSFTLEAATAMAVLAFGVVFHICDVDPANFNPDSDSTLCIENICVNETSCAFTRDENKFEILQRASFEATYTLVALIAISLANIKPFVAKFFILGAAYVVIHFGFKDDRRFKTERFLFAFLGVFWSIGWLFARILIDFRSYRHNNSEINKSEFIQIIASVAPLKQCLIPATVLMLVALVGNFGFADNHFDTPKSKTYLYVHAWVWQFPFFLSFYFIYKFSYVWNQQKQKLFEDKSVRGY</sequence>
<proteinExistence type="predicted"/>
<evidence type="ECO:0000313" key="2">
    <source>
        <dbReference type="EMBL" id="CAE0441094.1"/>
    </source>
</evidence>